<dbReference type="PRINTS" id="PR00344">
    <property type="entry name" value="BCTRLSENSOR"/>
</dbReference>
<dbReference type="CDD" id="cd00130">
    <property type="entry name" value="PAS"/>
    <property type="match status" value="1"/>
</dbReference>
<accession>A0ABR9WJ53</accession>
<evidence type="ECO:0000313" key="8">
    <source>
        <dbReference type="EMBL" id="MBE9465475.1"/>
    </source>
</evidence>
<keyword evidence="5" id="KW-0418">Kinase</keyword>
<dbReference type="Gene3D" id="3.30.565.10">
    <property type="entry name" value="Histidine kinase-like ATPase, C-terminal domain"/>
    <property type="match status" value="1"/>
</dbReference>
<keyword evidence="9" id="KW-1185">Reference proteome</keyword>
<name>A0ABR9WJ53_9BACT</name>
<dbReference type="Gene3D" id="3.30.450.20">
    <property type="entry name" value="PAS domain"/>
    <property type="match status" value="1"/>
</dbReference>
<evidence type="ECO:0000256" key="3">
    <source>
        <dbReference type="ARBA" id="ARBA00022553"/>
    </source>
</evidence>
<dbReference type="RefSeq" id="WP_194123772.1">
    <property type="nucleotide sequence ID" value="NZ_JACYGY010000002.1"/>
</dbReference>
<dbReference type="SUPFAM" id="SSF55785">
    <property type="entry name" value="PYP-like sensor domain (PAS domain)"/>
    <property type="match status" value="1"/>
</dbReference>
<dbReference type="InterPro" id="IPR052162">
    <property type="entry name" value="Sensor_kinase/Photoreceptor"/>
</dbReference>
<dbReference type="InterPro" id="IPR004358">
    <property type="entry name" value="Sig_transdc_His_kin-like_C"/>
</dbReference>
<dbReference type="InterPro" id="IPR035965">
    <property type="entry name" value="PAS-like_dom_sf"/>
</dbReference>
<dbReference type="InterPro" id="IPR003594">
    <property type="entry name" value="HATPase_dom"/>
</dbReference>
<dbReference type="Pfam" id="PF02518">
    <property type="entry name" value="HATPase_c"/>
    <property type="match status" value="1"/>
</dbReference>
<dbReference type="Proteomes" id="UP000634134">
    <property type="component" value="Unassembled WGS sequence"/>
</dbReference>
<dbReference type="SUPFAM" id="SSF47384">
    <property type="entry name" value="Homodimeric domain of signal transducing histidine kinase"/>
    <property type="match status" value="1"/>
</dbReference>
<evidence type="ECO:0000259" key="7">
    <source>
        <dbReference type="PROSITE" id="PS50112"/>
    </source>
</evidence>
<dbReference type="Gene3D" id="1.10.287.130">
    <property type="match status" value="1"/>
</dbReference>
<feature type="domain" description="Histidine kinase" evidence="6">
    <location>
        <begin position="200"/>
        <end position="419"/>
    </location>
</feature>
<dbReference type="EMBL" id="JACYGY010000002">
    <property type="protein sequence ID" value="MBE9465475.1"/>
    <property type="molecule type" value="Genomic_DNA"/>
</dbReference>
<comment type="caution">
    <text evidence="8">The sequence shown here is derived from an EMBL/GenBank/DDBJ whole genome shotgun (WGS) entry which is preliminary data.</text>
</comment>
<keyword evidence="3" id="KW-0597">Phosphoprotein</keyword>
<dbReference type="PROSITE" id="PS50112">
    <property type="entry name" value="PAS"/>
    <property type="match status" value="1"/>
</dbReference>
<gene>
    <name evidence="8" type="ORF">IEE83_26630</name>
</gene>
<keyword evidence="4" id="KW-0808">Transferase</keyword>
<dbReference type="CDD" id="cd00082">
    <property type="entry name" value="HisKA"/>
    <property type="match status" value="1"/>
</dbReference>
<dbReference type="SMART" id="SM00388">
    <property type="entry name" value="HisKA"/>
    <property type="match status" value="1"/>
</dbReference>
<evidence type="ECO:0000259" key="6">
    <source>
        <dbReference type="PROSITE" id="PS50109"/>
    </source>
</evidence>
<dbReference type="Pfam" id="PF00512">
    <property type="entry name" value="HisKA"/>
    <property type="match status" value="1"/>
</dbReference>
<dbReference type="InterPro" id="IPR036097">
    <property type="entry name" value="HisK_dim/P_sf"/>
</dbReference>
<organism evidence="8 9">
    <name type="scientific">Dyadobacter subterraneus</name>
    <dbReference type="NCBI Taxonomy" id="2773304"/>
    <lineage>
        <taxon>Bacteria</taxon>
        <taxon>Pseudomonadati</taxon>
        <taxon>Bacteroidota</taxon>
        <taxon>Cytophagia</taxon>
        <taxon>Cytophagales</taxon>
        <taxon>Spirosomataceae</taxon>
        <taxon>Dyadobacter</taxon>
    </lineage>
</organism>
<dbReference type="PROSITE" id="PS50109">
    <property type="entry name" value="HIS_KIN"/>
    <property type="match status" value="1"/>
</dbReference>
<dbReference type="PANTHER" id="PTHR43304:SF1">
    <property type="entry name" value="PAC DOMAIN-CONTAINING PROTEIN"/>
    <property type="match status" value="1"/>
</dbReference>
<dbReference type="InterPro" id="IPR003661">
    <property type="entry name" value="HisK_dim/P_dom"/>
</dbReference>
<protein>
    <recommendedName>
        <fullName evidence="2">histidine kinase</fullName>
        <ecNumber evidence="2">2.7.13.3</ecNumber>
    </recommendedName>
</protein>
<dbReference type="Pfam" id="PF13426">
    <property type="entry name" value="PAS_9"/>
    <property type="match status" value="1"/>
</dbReference>
<evidence type="ECO:0000256" key="1">
    <source>
        <dbReference type="ARBA" id="ARBA00000085"/>
    </source>
</evidence>
<evidence type="ECO:0000313" key="9">
    <source>
        <dbReference type="Proteomes" id="UP000634134"/>
    </source>
</evidence>
<proteinExistence type="predicted"/>
<dbReference type="InterPro" id="IPR000014">
    <property type="entry name" value="PAS"/>
</dbReference>
<evidence type="ECO:0000256" key="2">
    <source>
        <dbReference type="ARBA" id="ARBA00012438"/>
    </source>
</evidence>
<dbReference type="SUPFAM" id="SSF55874">
    <property type="entry name" value="ATPase domain of HSP90 chaperone/DNA topoisomerase II/histidine kinase"/>
    <property type="match status" value="1"/>
</dbReference>
<dbReference type="InterPro" id="IPR036890">
    <property type="entry name" value="HATPase_C_sf"/>
</dbReference>
<evidence type="ECO:0000256" key="4">
    <source>
        <dbReference type="ARBA" id="ARBA00022679"/>
    </source>
</evidence>
<dbReference type="InterPro" id="IPR005467">
    <property type="entry name" value="His_kinase_dom"/>
</dbReference>
<dbReference type="NCBIfam" id="TIGR00229">
    <property type="entry name" value="sensory_box"/>
    <property type="match status" value="1"/>
</dbReference>
<comment type="catalytic activity">
    <reaction evidence="1">
        <text>ATP + protein L-histidine = ADP + protein N-phospho-L-histidine.</text>
        <dbReference type="EC" id="2.7.13.3"/>
    </reaction>
</comment>
<feature type="domain" description="PAS" evidence="7">
    <location>
        <begin position="55"/>
        <end position="125"/>
    </location>
</feature>
<dbReference type="SMART" id="SM00387">
    <property type="entry name" value="HATPase_c"/>
    <property type="match status" value="1"/>
</dbReference>
<sequence length="427" mass="48638">MNPIKTYDQLVKENESLLWQLEEATEIIHAIRTGQIDALVVKGNNGHELYTLKTADQTYRVFIEKMNEGAVTLNEEGIILYCNSMFASMVDLPLSKVIGLSFEKFISEDCQDAYKEIFRKGWSQDGKFEISISSHDSIIPCQLSVTTLQLDEGVSLSIIITDLTYQKEIQRLLKLNNERLEKTNFALEMSNHDLQQFASVASHDLQEPLRKILIFSGLLKSRHQNELPEESLQYLEKIIASSGRMKTMIIDILSYSGLSVNNNQFELTKLNEIVQEVQDDFELLIQEKKARFEIDELPEIEVNRGQIRQVFQNLIGNALKFCKLTEAPVIKIRCVKKNENPDETNCYISVSDNGIGFDEKYGEKIFSLFQRLNTKDKYEGSGIGLAITKKILDKHNGSITVTSKEGVGSEFIITLPFRRNTKSQSVD</sequence>
<dbReference type="SMART" id="SM00091">
    <property type="entry name" value="PAS"/>
    <property type="match status" value="1"/>
</dbReference>
<dbReference type="PANTHER" id="PTHR43304">
    <property type="entry name" value="PHYTOCHROME-LIKE PROTEIN CPH1"/>
    <property type="match status" value="1"/>
</dbReference>
<reference evidence="9" key="1">
    <citation type="submission" date="2023-07" db="EMBL/GenBank/DDBJ databases">
        <title>Dyadobacter sp. nov 'subterranea' isolated from contaminted grondwater.</title>
        <authorList>
            <person name="Szabo I."/>
            <person name="Al-Omari J."/>
            <person name="Szerdahelyi S.G."/>
            <person name="Rado J."/>
        </authorList>
    </citation>
    <scope>NUCLEOTIDE SEQUENCE [LARGE SCALE GENOMIC DNA]</scope>
    <source>
        <strain evidence="9">UP-52</strain>
    </source>
</reference>
<evidence type="ECO:0000256" key="5">
    <source>
        <dbReference type="ARBA" id="ARBA00022777"/>
    </source>
</evidence>
<dbReference type="EC" id="2.7.13.3" evidence="2"/>